<keyword evidence="3" id="KW-1185">Reference proteome</keyword>
<dbReference type="VEuPathDB" id="AmoebaDB:NfTy_090300"/>
<keyword evidence="1" id="KW-0812">Transmembrane</keyword>
<dbReference type="AlphaFoldDB" id="A0A6A5BN75"/>
<dbReference type="OMA" id="NDTECEQ"/>
<dbReference type="EMBL" id="VFQX01000052">
    <property type="protein sequence ID" value="KAF0974359.1"/>
    <property type="molecule type" value="Genomic_DNA"/>
</dbReference>
<evidence type="ECO:0000256" key="1">
    <source>
        <dbReference type="SAM" id="Phobius"/>
    </source>
</evidence>
<dbReference type="VEuPathDB" id="AmoebaDB:FDP41_006391"/>
<dbReference type="GeneID" id="68113609"/>
<name>A0A6A5BN75_NAEFO</name>
<comment type="caution">
    <text evidence="2">The sequence shown here is derived from an EMBL/GenBank/DDBJ whole genome shotgun (WGS) entry which is preliminary data.</text>
</comment>
<proteinExistence type="predicted"/>
<accession>A0A6A5BN75</accession>
<dbReference type="VEuPathDB" id="AmoebaDB:NF0089470"/>
<organism evidence="2 3">
    <name type="scientific">Naegleria fowleri</name>
    <name type="common">Brain eating amoeba</name>
    <dbReference type="NCBI Taxonomy" id="5763"/>
    <lineage>
        <taxon>Eukaryota</taxon>
        <taxon>Discoba</taxon>
        <taxon>Heterolobosea</taxon>
        <taxon>Tetramitia</taxon>
        <taxon>Eutetramitia</taxon>
        <taxon>Vahlkampfiidae</taxon>
        <taxon>Naegleria</taxon>
    </lineage>
</organism>
<evidence type="ECO:0000313" key="2">
    <source>
        <dbReference type="EMBL" id="KAF0974359.1"/>
    </source>
</evidence>
<reference evidence="2 3" key="1">
    <citation type="journal article" date="2019" name="Sci. Rep.">
        <title>Nanopore sequencing improves the draft genome of the human pathogenic amoeba Naegleria fowleri.</title>
        <authorList>
            <person name="Liechti N."/>
            <person name="Schurch N."/>
            <person name="Bruggmann R."/>
            <person name="Wittwer M."/>
        </authorList>
    </citation>
    <scope>NUCLEOTIDE SEQUENCE [LARGE SCALE GENOMIC DNA]</scope>
    <source>
        <strain evidence="2 3">ATCC 30894</strain>
    </source>
</reference>
<evidence type="ECO:0000313" key="3">
    <source>
        <dbReference type="Proteomes" id="UP000444721"/>
    </source>
</evidence>
<protein>
    <submittedName>
        <fullName evidence="2">Uncharacterized protein</fullName>
    </submittedName>
</protein>
<dbReference type="Proteomes" id="UP000444721">
    <property type="component" value="Unassembled WGS sequence"/>
</dbReference>
<gene>
    <name evidence="2" type="ORF">FDP41_006391</name>
</gene>
<sequence>MFLSIDSDLSSSTLFQVKGAPLSISSPQYCDCETLFAPIRILDLNNTVDCLEWEWLPSYENGTLISNTHLKNDSSAMNSTLKINSTTTQMNGNLTLNEDKLKETVSNRLNGAIGNTDNKLGGGAIAGIVIGSIVGLILLVLITLAIIGFAIFKSKYRNAKYFVHDVSGKKSFSDLSAEIMRAAEEDFASQVQQVVSEGEDSDSMASGVEEDAHFYEDEFVVDHDEQFEY</sequence>
<dbReference type="RefSeq" id="XP_044559072.1">
    <property type="nucleotide sequence ID" value="XM_044710021.1"/>
</dbReference>
<keyword evidence="1" id="KW-1133">Transmembrane helix</keyword>
<keyword evidence="1" id="KW-0472">Membrane</keyword>
<feature type="transmembrane region" description="Helical" evidence="1">
    <location>
        <begin position="124"/>
        <end position="152"/>
    </location>
</feature>
<dbReference type="OrthoDB" id="10445336at2759"/>